<gene>
    <name evidence="3" type="ORF">JOF53_000360</name>
</gene>
<keyword evidence="1" id="KW-0328">Glycosyltransferase</keyword>
<dbReference type="InterPro" id="IPR050271">
    <property type="entry name" value="UDP-glycosyltransferase"/>
</dbReference>
<name>A0ABS5A4I8_9PSEU</name>
<keyword evidence="4" id="KW-1185">Reference proteome</keyword>
<dbReference type="EMBL" id="JAGIOO010000001">
    <property type="protein sequence ID" value="MBP2471488.1"/>
    <property type="molecule type" value="Genomic_DNA"/>
</dbReference>
<dbReference type="PANTHER" id="PTHR48043">
    <property type="entry name" value="EG:EG0003.4 PROTEIN-RELATED"/>
    <property type="match status" value="1"/>
</dbReference>
<dbReference type="Gene3D" id="3.40.50.2000">
    <property type="entry name" value="Glycogen Phosphorylase B"/>
    <property type="match status" value="2"/>
</dbReference>
<accession>A0ABS5A4I8</accession>
<organism evidence="3 4">
    <name type="scientific">Crossiella equi</name>
    <dbReference type="NCBI Taxonomy" id="130796"/>
    <lineage>
        <taxon>Bacteria</taxon>
        <taxon>Bacillati</taxon>
        <taxon>Actinomycetota</taxon>
        <taxon>Actinomycetes</taxon>
        <taxon>Pseudonocardiales</taxon>
        <taxon>Pseudonocardiaceae</taxon>
        <taxon>Crossiella</taxon>
    </lineage>
</organism>
<dbReference type="CDD" id="cd03784">
    <property type="entry name" value="GT1_Gtf-like"/>
    <property type="match status" value="1"/>
</dbReference>
<reference evidence="3 4" key="1">
    <citation type="submission" date="2021-03" db="EMBL/GenBank/DDBJ databases">
        <title>Sequencing the genomes of 1000 actinobacteria strains.</title>
        <authorList>
            <person name="Klenk H.-P."/>
        </authorList>
    </citation>
    <scope>NUCLEOTIDE SEQUENCE [LARGE SCALE GENOMIC DNA]</scope>
    <source>
        <strain evidence="3 4">DSM 44580</strain>
    </source>
</reference>
<dbReference type="Pfam" id="PF00201">
    <property type="entry name" value="UDPGT"/>
    <property type="match status" value="1"/>
</dbReference>
<evidence type="ECO:0000313" key="3">
    <source>
        <dbReference type="EMBL" id="MBP2471488.1"/>
    </source>
</evidence>
<dbReference type="PANTHER" id="PTHR48043:SF145">
    <property type="entry name" value="FI06409P-RELATED"/>
    <property type="match status" value="1"/>
</dbReference>
<evidence type="ECO:0000313" key="4">
    <source>
        <dbReference type="Proteomes" id="UP001519363"/>
    </source>
</evidence>
<protein>
    <submittedName>
        <fullName evidence="3">UDP:flavonoid glycosyltransferase YjiC (YdhE family)</fullName>
    </submittedName>
</protein>
<keyword evidence="2" id="KW-0808">Transferase</keyword>
<dbReference type="RefSeq" id="WP_209706220.1">
    <property type="nucleotide sequence ID" value="NZ_JAGIOO010000001.1"/>
</dbReference>
<dbReference type="Proteomes" id="UP001519363">
    <property type="component" value="Unassembled WGS sequence"/>
</dbReference>
<comment type="caution">
    <text evidence="3">The sequence shown here is derived from an EMBL/GenBank/DDBJ whole genome shotgun (WGS) entry which is preliminary data.</text>
</comment>
<evidence type="ECO:0000256" key="2">
    <source>
        <dbReference type="ARBA" id="ARBA00022679"/>
    </source>
</evidence>
<evidence type="ECO:0000256" key="1">
    <source>
        <dbReference type="ARBA" id="ARBA00022676"/>
    </source>
</evidence>
<dbReference type="SUPFAM" id="SSF53756">
    <property type="entry name" value="UDP-Glycosyltransferase/glycogen phosphorylase"/>
    <property type="match status" value="1"/>
</dbReference>
<proteinExistence type="predicted"/>
<sequence length="379" mass="40358">MSDVIFVPMSAHGHVNPLLPVLTEVLGRGARARVLVSAEYAPQVAATGAEVLLAPGGFDPFMPDGLSLAGLSRMARGMRDRGRFNKAAAALLTEEIARARPDSVVWDVLTPWARRAAVAQGVPTIAWSTTYTLTEAAFLDGARERFGRPGRALAKASRLGRLHPSSRYPDPVLVNAVPELQPALDSLDRTRVHLVGPLLRVPDRGADPLPWEEIERRPVVLFSPGTVFARGPEFFRAAAEAFDGSDWLVLLSTGATDPARLGVLPPNVIARRTLPQQAVLAHTDVFVTHGGMNSVQEALAEGVPMVVVPRLGDQRGNASRLTERGLAITLVAKPRAAALRASVERVAADAAMRARCERVRDRLAGEKPAVAAAAAVLGG</sequence>
<dbReference type="InterPro" id="IPR002213">
    <property type="entry name" value="UDP_glucos_trans"/>
</dbReference>